<keyword evidence="1" id="KW-0175">Coiled coil</keyword>
<protein>
    <submittedName>
        <fullName evidence="2">Phosphate-selective porin O and P</fullName>
    </submittedName>
</protein>
<evidence type="ECO:0000313" key="2">
    <source>
        <dbReference type="EMBL" id="BBA37077.1"/>
    </source>
</evidence>
<dbReference type="Proteomes" id="UP000266313">
    <property type="component" value="Chromosome"/>
</dbReference>
<dbReference type="AlphaFoldDB" id="A0A250KZN6"/>
<reference evidence="2 3" key="1">
    <citation type="submission" date="2016-12" db="EMBL/GenBank/DDBJ databases">
        <title>Genome sequencing of Methylocaldum marinum.</title>
        <authorList>
            <person name="Takeuchi M."/>
            <person name="Kamagata Y."/>
            <person name="Hiraoka S."/>
            <person name="Oshima K."/>
            <person name="Hattori M."/>
            <person name="Iwasaki W."/>
        </authorList>
    </citation>
    <scope>NUCLEOTIDE SEQUENCE [LARGE SCALE GENOMIC DNA]</scope>
    <source>
        <strain evidence="2 3">S8</strain>
    </source>
</reference>
<evidence type="ECO:0000256" key="1">
    <source>
        <dbReference type="SAM" id="Coils"/>
    </source>
</evidence>
<dbReference type="RefSeq" id="WP_119632125.1">
    <property type="nucleotide sequence ID" value="NZ_AP017928.1"/>
</dbReference>
<dbReference type="SUPFAM" id="SSF56935">
    <property type="entry name" value="Porins"/>
    <property type="match status" value="1"/>
</dbReference>
<dbReference type="EMBL" id="AP017928">
    <property type="protein sequence ID" value="BBA37077.1"/>
    <property type="molecule type" value="Genomic_DNA"/>
</dbReference>
<proteinExistence type="predicted"/>
<dbReference type="Pfam" id="PF07396">
    <property type="entry name" value="Porin_O_P"/>
    <property type="match status" value="1"/>
</dbReference>
<evidence type="ECO:0000313" key="3">
    <source>
        <dbReference type="Proteomes" id="UP000266313"/>
    </source>
</evidence>
<dbReference type="KEGG" id="mmai:sS8_5155"/>
<dbReference type="OrthoDB" id="9807854at2"/>
<gene>
    <name evidence="2" type="ORF">sS8_5155</name>
</gene>
<dbReference type="InterPro" id="IPR010870">
    <property type="entry name" value="Porin_O/P"/>
</dbReference>
<sequence length="497" mass="55204">MKYPQLLLFGGIVGGVSLCEPAYASDAEARVKALEQRVLELERLLRSSAKPSAIQAEDAEPVKKLDQKVRTLERRLEVERENAAAAKQTLPVVSLDESGFSVRSADGAYQLRLSGLLQAHGYFFSDDHDDAVSDTFTLRRARLIFQGKLARYFDYFIMPDFGGSSPALIDAYVDVRYQPELSLRVGRFVSPFGLEHIRAAGNISFVERALPDNLVPDRDNGVQLFGELGRGAFEYALAVANGVVDGGTSQNDTSDAKEFVGRIFAHPFQSFGIEPLRGLGIGFAGTYGDQDGALPSYKTSGRQTFFAYRNGVVADGERFRISPQLFYNWDSFSILSEYVLSSQEVAWGGMSDTLENEAWQVALSYVLTGESITYKTMFYPVWGNGMRPRHGFDPLKRNKGPQTEIWAAPFQPSHPWGALEFVARYNRLDVDSKAFPVYADPFSSARSASAWAFGLNWYLSSHFRVTADYEQTDFEGGAASGDRPREKVAQVRFQAAF</sequence>
<keyword evidence="3" id="KW-1185">Reference proteome</keyword>
<name>A0A250KZN6_9GAMM</name>
<accession>A0A250KZN6</accession>
<dbReference type="InterPro" id="IPR023614">
    <property type="entry name" value="Porin_dom_sf"/>
</dbReference>
<dbReference type="Gene3D" id="2.40.160.10">
    <property type="entry name" value="Porin"/>
    <property type="match status" value="1"/>
</dbReference>
<feature type="coiled-coil region" evidence="1">
    <location>
        <begin position="24"/>
        <end position="89"/>
    </location>
</feature>
<organism evidence="2 3">
    <name type="scientific">Methylocaldum marinum</name>
    <dbReference type="NCBI Taxonomy" id="1432792"/>
    <lineage>
        <taxon>Bacteria</taxon>
        <taxon>Pseudomonadati</taxon>
        <taxon>Pseudomonadota</taxon>
        <taxon>Gammaproteobacteria</taxon>
        <taxon>Methylococcales</taxon>
        <taxon>Methylococcaceae</taxon>
        <taxon>Methylocaldum</taxon>
    </lineage>
</organism>